<dbReference type="EMBL" id="ML978066">
    <property type="protein sequence ID" value="KAF2021811.1"/>
    <property type="molecule type" value="Genomic_DNA"/>
</dbReference>
<dbReference type="RefSeq" id="XP_033390150.1">
    <property type="nucleotide sequence ID" value="XM_033526722.1"/>
</dbReference>
<dbReference type="GeneID" id="54284119"/>
<keyword evidence="2" id="KW-1185">Reference proteome</keyword>
<evidence type="ECO:0000313" key="2">
    <source>
        <dbReference type="Proteomes" id="UP000799778"/>
    </source>
</evidence>
<evidence type="ECO:0000313" key="1">
    <source>
        <dbReference type="EMBL" id="KAF2021811.1"/>
    </source>
</evidence>
<evidence type="ECO:0008006" key="3">
    <source>
        <dbReference type="Google" id="ProtNLM"/>
    </source>
</evidence>
<reference evidence="1" key="1">
    <citation type="journal article" date="2020" name="Stud. Mycol.">
        <title>101 Dothideomycetes genomes: a test case for predicting lifestyles and emergence of pathogens.</title>
        <authorList>
            <person name="Haridas S."/>
            <person name="Albert R."/>
            <person name="Binder M."/>
            <person name="Bloem J."/>
            <person name="Labutti K."/>
            <person name="Salamov A."/>
            <person name="Andreopoulos B."/>
            <person name="Baker S."/>
            <person name="Barry K."/>
            <person name="Bills G."/>
            <person name="Bluhm B."/>
            <person name="Cannon C."/>
            <person name="Castanera R."/>
            <person name="Culley D."/>
            <person name="Daum C."/>
            <person name="Ezra D."/>
            <person name="Gonzalez J."/>
            <person name="Henrissat B."/>
            <person name="Kuo A."/>
            <person name="Liang C."/>
            <person name="Lipzen A."/>
            <person name="Lutzoni F."/>
            <person name="Magnuson J."/>
            <person name="Mondo S."/>
            <person name="Nolan M."/>
            <person name="Ohm R."/>
            <person name="Pangilinan J."/>
            <person name="Park H.-J."/>
            <person name="Ramirez L."/>
            <person name="Alfaro M."/>
            <person name="Sun H."/>
            <person name="Tritt A."/>
            <person name="Yoshinaga Y."/>
            <person name="Zwiers L.-H."/>
            <person name="Turgeon B."/>
            <person name="Goodwin S."/>
            <person name="Spatafora J."/>
            <person name="Crous P."/>
            <person name="Grigoriev I."/>
        </authorList>
    </citation>
    <scope>NUCLEOTIDE SEQUENCE</scope>
    <source>
        <strain evidence="1">CBS 175.79</strain>
    </source>
</reference>
<organism evidence="1 2">
    <name type="scientific">Aaosphaeria arxii CBS 175.79</name>
    <dbReference type="NCBI Taxonomy" id="1450172"/>
    <lineage>
        <taxon>Eukaryota</taxon>
        <taxon>Fungi</taxon>
        <taxon>Dikarya</taxon>
        <taxon>Ascomycota</taxon>
        <taxon>Pezizomycotina</taxon>
        <taxon>Dothideomycetes</taxon>
        <taxon>Pleosporomycetidae</taxon>
        <taxon>Pleosporales</taxon>
        <taxon>Pleosporales incertae sedis</taxon>
        <taxon>Aaosphaeria</taxon>
    </lineage>
</organism>
<dbReference type="Proteomes" id="UP000799778">
    <property type="component" value="Unassembled WGS sequence"/>
</dbReference>
<accession>A0A6A5YAS8</accession>
<protein>
    <recommendedName>
        <fullName evidence="3">F-box domain-containing protein</fullName>
    </recommendedName>
</protein>
<proteinExistence type="predicted"/>
<gene>
    <name evidence="1" type="ORF">BU24DRAFT_417442</name>
</gene>
<name>A0A6A5YAS8_9PLEO</name>
<sequence>MLRLPVELLTRIALYLDPYIESLDEPFFEIHPNASQRNRKDIYAFCLISRECRAVGQQILYRSVRIESTKHAKTLSCTLRMHPELPTKVRRLQLTTTKTENEPELIPGFLSVMSNVAMLDLNVQWSGQPTFALDAITKPLNADPLQHVTTLQLTGDMLAILSYELPCLSRLWLKELPDELPNIQRSHEIGFLGIEAPLRSTEPVSYMNEPGPWWSSFERLGCVQVKELEVFFHSVDHELAGMHFTGQYLIDQVHKLWPDLQKLDIKLDSHIWFETTASFQRFESLTHLSVPYHLLLDEHCDKSKNSLPYGLQELEIILEISEYEVTYSEAFREDSLNFQILHRPLRASMAVLTNRNLIWKTFCQLF</sequence>
<dbReference type="AlphaFoldDB" id="A0A6A5YAS8"/>